<sequence length="84" mass="9785">MYINIFFGALDQHLNEDRLVRNIESYIESRRGTITLWPEQAAQPYVSGTDQEAMWREALSKAAVLVRNQPTRGLPFKRSEVFRT</sequence>
<evidence type="ECO:0000313" key="2">
    <source>
        <dbReference type="Proteomes" id="UP001215712"/>
    </source>
</evidence>
<organism evidence="1 2">
    <name type="scientific">Penicillium malachiteum</name>
    <dbReference type="NCBI Taxonomy" id="1324776"/>
    <lineage>
        <taxon>Eukaryota</taxon>
        <taxon>Fungi</taxon>
        <taxon>Dikarya</taxon>
        <taxon>Ascomycota</taxon>
        <taxon>Pezizomycotina</taxon>
        <taxon>Eurotiomycetes</taxon>
        <taxon>Eurotiomycetidae</taxon>
        <taxon>Eurotiales</taxon>
        <taxon>Aspergillaceae</taxon>
        <taxon>Penicillium</taxon>
    </lineage>
</organism>
<evidence type="ECO:0000313" key="1">
    <source>
        <dbReference type="EMBL" id="KAJ5727361.1"/>
    </source>
</evidence>
<proteinExistence type="predicted"/>
<dbReference type="AlphaFoldDB" id="A0AAD6MWD3"/>
<keyword evidence="2" id="KW-1185">Reference proteome</keyword>
<accession>A0AAD6MWD3</accession>
<dbReference type="Proteomes" id="UP001215712">
    <property type="component" value="Unassembled WGS sequence"/>
</dbReference>
<comment type="caution">
    <text evidence="1">The sequence shown here is derived from an EMBL/GenBank/DDBJ whole genome shotgun (WGS) entry which is preliminary data.</text>
</comment>
<reference evidence="1" key="1">
    <citation type="journal article" date="2023" name="IMA Fungus">
        <title>Comparative genomic study of the Penicillium genus elucidates a diverse pangenome and 15 lateral gene transfer events.</title>
        <authorList>
            <person name="Petersen C."/>
            <person name="Sorensen T."/>
            <person name="Nielsen M.R."/>
            <person name="Sondergaard T.E."/>
            <person name="Sorensen J.L."/>
            <person name="Fitzpatrick D.A."/>
            <person name="Frisvad J.C."/>
            <person name="Nielsen K.L."/>
        </authorList>
    </citation>
    <scope>NUCLEOTIDE SEQUENCE</scope>
    <source>
        <strain evidence="1">IBT 17514</strain>
    </source>
</reference>
<gene>
    <name evidence="1" type="ORF">N7493_005181</name>
</gene>
<dbReference type="EMBL" id="JAQJAN010000006">
    <property type="protein sequence ID" value="KAJ5727361.1"/>
    <property type="molecule type" value="Genomic_DNA"/>
</dbReference>
<name>A0AAD6MWD3_9EURO</name>
<reference evidence="1" key="2">
    <citation type="submission" date="2023-01" db="EMBL/GenBank/DDBJ databases">
        <authorList>
            <person name="Petersen C."/>
        </authorList>
    </citation>
    <scope>NUCLEOTIDE SEQUENCE</scope>
    <source>
        <strain evidence="1">IBT 17514</strain>
    </source>
</reference>
<protein>
    <submittedName>
        <fullName evidence="1">Uncharacterized protein</fullName>
    </submittedName>
</protein>